<accession>A0AAV7X182</accession>
<organism evidence="1 2">
    <name type="scientific">Pleurodeles waltl</name>
    <name type="common">Iberian ribbed newt</name>
    <dbReference type="NCBI Taxonomy" id="8319"/>
    <lineage>
        <taxon>Eukaryota</taxon>
        <taxon>Metazoa</taxon>
        <taxon>Chordata</taxon>
        <taxon>Craniata</taxon>
        <taxon>Vertebrata</taxon>
        <taxon>Euteleostomi</taxon>
        <taxon>Amphibia</taxon>
        <taxon>Batrachia</taxon>
        <taxon>Caudata</taxon>
        <taxon>Salamandroidea</taxon>
        <taxon>Salamandridae</taxon>
        <taxon>Pleurodelinae</taxon>
        <taxon>Pleurodeles</taxon>
    </lineage>
</organism>
<dbReference type="EMBL" id="JANPWB010000001">
    <property type="protein sequence ID" value="KAJ1218906.1"/>
    <property type="molecule type" value="Genomic_DNA"/>
</dbReference>
<keyword evidence="2" id="KW-1185">Reference proteome</keyword>
<comment type="caution">
    <text evidence="1">The sequence shown here is derived from an EMBL/GenBank/DDBJ whole genome shotgun (WGS) entry which is preliminary data.</text>
</comment>
<sequence length="84" mass="9554">MLSRDRDAVSTFGFYIRQSHNIGCKERVGEIEMVVVLGSNFPEELPVLESPDPIFPGPEFADPESKTSFCQNEKIEFELFIKLT</sequence>
<dbReference type="AlphaFoldDB" id="A0AAV7X182"/>
<evidence type="ECO:0000313" key="2">
    <source>
        <dbReference type="Proteomes" id="UP001066276"/>
    </source>
</evidence>
<dbReference type="Proteomes" id="UP001066276">
    <property type="component" value="Chromosome 1_1"/>
</dbReference>
<evidence type="ECO:0000313" key="1">
    <source>
        <dbReference type="EMBL" id="KAJ1218906.1"/>
    </source>
</evidence>
<name>A0AAV7X182_PLEWA</name>
<reference evidence="1" key="1">
    <citation type="journal article" date="2022" name="bioRxiv">
        <title>Sequencing and chromosome-scale assembly of the giantPleurodeles waltlgenome.</title>
        <authorList>
            <person name="Brown T."/>
            <person name="Elewa A."/>
            <person name="Iarovenko S."/>
            <person name="Subramanian E."/>
            <person name="Araus A.J."/>
            <person name="Petzold A."/>
            <person name="Susuki M."/>
            <person name="Suzuki K.-i.T."/>
            <person name="Hayashi T."/>
            <person name="Toyoda A."/>
            <person name="Oliveira C."/>
            <person name="Osipova E."/>
            <person name="Leigh N.D."/>
            <person name="Simon A."/>
            <person name="Yun M.H."/>
        </authorList>
    </citation>
    <scope>NUCLEOTIDE SEQUENCE</scope>
    <source>
        <strain evidence="1">20211129_DDA</strain>
        <tissue evidence="1">Liver</tissue>
    </source>
</reference>
<protein>
    <recommendedName>
        <fullName evidence="3">Reverse transcriptase domain-containing protein</fullName>
    </recommendedName>
</protein>
<gene>
    <name evidence="1" type="ORF">NDU88_006477</name>
</gene>
<evidence type="ECO:0008006" key="3">
    <source>
        <dbReference type="Google" id="ProtNLM"/>
    </source>
</evidence>
<proteinExistence type="predicted"/>